<keyword evidence="2" id="KW-0270">Exopolysaccharide synthesis</keyword>
<gene>
    <name evidence="4" type="ORF">B1812_00950</name>
</gene>
<sequence length="192" mass="21590">MAAAVKRLMDLTIGLALCVIALPIVALIAAAIKLDSPGPVFFRQARIGLHFEPFIMVKFRSLHHNMPDPHTHYEMQEDDPRITRVGALLRNSSLDELPQLCNVIAGSMSLVGPRPLVEWESRETLRRHAARFEVKPGITGLSQITVRNSVDLDARSDVDVEYVRRWSPLLDLEVLLRTPAYVFSRKAIYPDA</sequence>
<dbReference type="STRING" id="655015.B1812_00950"/>
<keyword evidence="5" id="KW-1185">Reference proteome</keyword>
<comment type="similarity">
    <text evidence="1">Belongs to the bacterial sugar transferase family.</text>
</comment>
<evidence type="ECO:0000259" key="3">
    <source>
        <dbReference type="Pfam" id="PF02397"/>
    </source>
</evidence>
<evidence type="ECO:0000256" key="2">
    <source>
        <dbReference type="ARBA" id="ARBA00023169"/>
    </source>
</evidence>
<evidence type="ECO:0000256" key="1">
    <source>
        <dbReference type="ARBA" id="ARBA00006464"/>
    </source>
</evidence>
<organism evidence="4 5">
    <name type="scientific">Methylocystis bryophila</name>
    <dbReference type="NCBI Taxonomy" id="655015"/>
    <lineage>
        <taxon>Bacteria</taxon>
        <taxon>Pseudomonadati</taxon>
        <taxon>Pseudomonadota</taxon>
        <taxon>Alphaproteobacteria</taxon>
        <taxon>Hyphomicrobiales</taxon>
        <taxon>Methylocystaceae</taxon>
        <taxon>Methylocystis</taxon>
    </lineage>
</organism>
<dbReference type="Proteomes" id="UP000193978">
    <property type="component" value="Chromosome"/>
</dbReference>
<dbReference type="AlphaFoldDB" id="A0A1W6MQJ8"/>
<feature type="domain" description="Bacterial sugar transferase" evidence="3">
    <location>
        <begin position="6"/>
        <end position="183"/>
    </location>
</feature>
<name>A0A1W6MQJ8_9HYPH</name>
<dbReference type="GO" id="GO:0000271">
    <property type="term" value="P:polysaccharide biosynthetic process"/>
    <property type="evidence" value="ECO:0007669"/>
    <property type="project" value="UniProtKB-KW"/>
</dbReference>
<dbReference type="PANTHER" id="PTHR30576:SF0">
    <property type="entry name" value="UNDECAPRENYL-PHOSPHATE N-ACETYLGALACTOSAMINYL 1-PHOSPHATE TRANSFERASE-RELATED"/>
    <property type="match status" value="1"/>
</dbReference>
<evidence type="ECO:0000313" key="4">
    <source>
        <dbReference type="EMBL" id="ARN79873.1"/>
    </source>
</evidence>
<proteinExistence type="inferred from homology"/>
<dbReference type="Pfam" id="PF02397">
    <property type="entry name" value="Bac_transf"/>
    <property type="match status" value="1"/>
</dbReference>
<dbReference type="KEGG" id="mbry:B1812_00950"/>
<evidence type="ECO:0000313" key="5">
    <source>
        <dbReference type="Proteomes" id="UP000193978"/>
    </source>
</evidence>
<dbReference type="GO" id="GO:0016780">
    <property type="term" value="F:phosphotransferase activity, for other substituted phosphate groups"/>
    <property type="evidence" value="ECO:0007669"/>
    <property type="project" value="TreeGrafter"/>
</dbReference>
<protein>
    <recommendedName>
        <fullName evidence="3">Bacterial sugar transferase domain-containing protein</fullName>
    </recommendedName>
</protein>
<dbReference type="InterPro" id="IPR003362">
    <property type="entry name" value="Bact_transf"/>
</dbReference>
<dbReference type="EMBL" id="CP019948">
    <property type="protein sequence ID" value="ARN79873.1"/>
    <property type="molecule type" value="Genomic_DNA"/>
</dbReference>
<accession>A0A1W6MQJ8</accession>
<reference evidence="4 5" key="1">
    <citation type="submission" date="2017-02" db="EMBL/GenBank/DDBJ databases">
        <authorList>
            <person name="Peterson S.W."/>
        </authorList>
    </citation>
    <scope>NUCLEOTIDE SEQUENCE [LARGE SCALE GENOMIC DNA]</scope>
    <source>
        <strain evidence="4 5">S285</strain>
    </source>
</reference>
<dbReference type="PANTHER" id="PTHR30576">
    <property type="entry name" value="COLANIC BIOSYNTHESIS UDP-GLUCOSE LIPID CARRIER TRANSFERASE"/>
    <property type="match status" value="1"/>
</dbReference>